<evidence type="ECO:0000256" key="2">
    <source>
        <dbReference type="ARBA" id="ARBA00009773"/>
    </source>
</evidence>
<comment type="caution">
    <text evidence="9">The sequence shown here is derived from an EMBL/GenBank/DDBJ whole genome shotgun (WGS) entry which is preliminary data.</text>
</comment>
<feature type="transmembrane region" description="Helical" evidence="8">
    <location>
        <begin position="303"/>
        <end position="324"/>
    </location>
</feature>
<comment type="subcellular location">
    <subcellularLocation>
        <location evidence="1">Cell membrane</location>
        <topology evidence="1">Multi-pass membrane protein</topology>
    </subcellularLocation>
</comment>
<reference evidence="9 10" key="1">
    <citation type="submission" date="2017-11" db="EMBL/GenBank/DDBJ databases">
        <title>Rhodohalobacter 15182 sp. nov., isolated from a salt lake.</title>
        <authorList>
            <person name="Han S."/>
        </authorList>
    </citation>
    <scope>NUCLEOTIDE SEQUENCE [LARGE SCALE GENOMIC DNA]</scope>
    <source>
        <strain evidence="9 10">15182</strain>
    </source>
</reference>
<comment type="similarity">
    <text evidence="2">Belongs to the autoinducer-2 exporter (AI-2E) (TC 2.A.86) family.</text>
</comment>
<dbReference type="RefSeq" id="WP_101072344.1">
    <property type="nucleotide sequence ID" value="NZ_PISP01000001.1"/>
</dbReference>
<keyword evidence="5 8" id="KW-0812">Transmembrane</keyword>
<keyword evidence="10" id="KW-1185">Reference proteome</keyword>
<evidence type="ECO:0000313" key="9">
    <source>
        <dbReference type="EMBL" id="PKD44999.1"/>
    </source>
</evidence>
<evidence type="ECO:0000256" key="5">
    <source>
        <dbReference type="ARBA" id="ARBA00022692"/>
    </source>
</evidence>
<evidence type="ECO:0000256" key="3">
    <source>
        <dbReference type="ARBA" id="ARBA00022448"/>
    </source>
</evidence>
<feature type="transmembrane region" description="Helical" evidence="8">
    <location>
        <begin position="144"/>
        <end position="167"/>
    </location>
</feature>
<name>A0A2N0VLG7_9BACT</name>
<feature type="transmembrane region" description="Helical" evidence="8">
    <location>
        <begin position="60"/>
        <end position="82"/>
    </location>
</feature>
<keyword evidence="4" id="KW-1003">Cell membrane</keyword>
<dbReference type="PANTHER" id="PTHR21716:SF53">
    <property type="entry name" value="PERMEASE PERM-RELATED"/>
    <property type="match status" value="1"/>
</dbReference>
<feature type="transmembrane region" description="Helical" evidence="8">
    <location>
        <begin position="266"/>
        <end position="283"/>
    </location>
</feature>
<proteinExistence type="inferred from homology"/>
<evidence type="ECO:0000256" key="7">
    <source>
        <dbReference type="ARBA" id="ARBA00023136"/>
    </source>
</evidence>
<dbReference type="AlphaFoldDB" id="A0A2N0VLG7"/>
<organism evidence="9 10">
    <name type="scientific">Rhodohalobacter barkolensis</name>
    <dbReference type="NCBI Taxonomy" id="2053187"/>
    <lineage>
        <taxon>Bacteria</taxon>
        <taxon>Pseudomonadati</taxon>
        <taxon>Balneolota</taxon>
        <taxon>Balneolia</taxon>
        <taxon>Balneolales</taxon>
        <taxon>Balneolaceae</taxon>
        <taxon>Rhodohalobacter</taxon>
    </lineage>
</organism>
<dbReference type="OrthoDB" id="9793390at2"/>
<dbReference type="InterPro" id="IPR002549">
    <property type="entry name" value="AI-2E-like"/>
</dbReference>
<feature type="transmembrane region" description="Helical" evidence="8">
    <location>
        <begin position="32"/>
        <end position="53"/>
    </location>
</feature>
<dbReference type="PANTHER" id="PTHR21716">
    <property type="entry name" value="TRANSMEMBRANE PROTEIN"/>
    <property type="match status" value="1"/>
</dbReference>
<accession>A0A2N0VLG7</accession>
<dbReference type="GO" id="GO:0005886">
    <property type="term" value="C:plasma membrane"/>
    <property type="evidence" value="ECO:0007669"/>
    <property type="project" value="UniProtKB-SubCell"/>
</dbReference>
<feature type="transmembrane region" description="Helical" evidence="8">
    <location>
        <begin position="7"/>
        <end position="26"/>
    </location>
</feature>
<feature type="transmembrane region" description="Helical" evidence="8">
    <location>
        <begin position="232"/>
        <end position="259"/>
    </location>
</feature>
<evidence type="ECO:0000313" key="10">
    <source>
        <dbReference type="Proteomes" id="UP000233398"/>
    </source>
</evidence>
<keyword evidence="6 8" id="KW-1133">Transmembrane helix</keyword>
<evidence type="ECO:0000256" key="8">
    <source>
        <dbReference type="SAM" id="Phobius"/>
    </source>
</evidence>
<keyword evidence="3" id="KW-0813">Transport</keyword>
<gene>
    <name evidence="9" type="ORF">CWD77_05955</name>
</gene>
<evidence type="ECO:0000256" key="4">
    <source>
        <dbReference type="ARBA" id="ARBA00022475"/>
    </source>
</evidence>
<dbReference type="EMBL" id="PISP01000001">
    <property type="protein sequence ID" value="PKD44999.1"/>
    <property type="molecule type" value="Genomic_DNA"/>
</dbReference>
<evidence type="ECO:0000256" key="1">
    <source>
        <dbReference type="ARBA" id="ARBA00004651"/>
    </source>
</evidence>
<keyword evidence="7 8" id="KW-0472">Membrane</keyword>
<sequence>MSFENRWYVKYTTVLLGLILTVYVMIVAKSILLPLLFAILLSILFAPLASWFEKYNVPRILAALLAMIIGLSVLVGLGYFFYTQITAFVDDVDLIKSRTEELLAGMEDFLVTWFDFEGFVDLEDLEGLFVEFVRENSGTLGKGVAGAVSMVTTTFLVPVFMFMFLIFRDFLKTFFLKLFGRKSDMHEDKVKTIIGNIQVVVQKYITGVMIVISILAVLNSIMLLIVGVKHAVFFGVFAALLNVIPFIGPLFGSIFPVIYSLLTMDSLIYPLIIVAGFYVIQIFEGNFFTPVIVGNQVSMNALIALLLLFLGAQIWGLAGMILFIPLGAIMKVVFDEIESLQPYGYLIGRVPDDQKDKKGKLAQKISDLKEKVSKDGDEEEE</sequence>
<evidence type="ECO:0000256" key="6">
    <source>
        <dbReference type="ARBA" id="ARBA00022989"/>
    </source>
</evidence>
<dbReference type="Pfam" id="PF01594">
    <property type="entry name" value="AI-2E_transport"/>
    <property type="match status" value="1"/>
</dbReference>
<feature type="transmembrane region" description="Helical" evidence="8">
    <location>
        <begin position="204"/>
        <end position="226"/>
    </location>
</feature>
<dbReference type="Proteomes" id="UP000233398">
    <property type="component" value="Unassembled WGS sequence"/>
</dbReference>
<protein>
    <submittedName>
        <fullName evidence="9">AI-2E family transporter</fullName>
    </submittedName>
</protein>